<dbReference type="InterPro" id="IPR002588">
    <property type="entry name" value="Alphavirus-like_MT_dom"/>
</dbReference>
<accession>A0A8B0M642</accession>
<name>A0A8B0M642_PVX</name>
<proteinExistence type="predicted"/>
<dbReference type="Pfam" id="PF00978">
    <property type="entry name" value="RdRP_2"/>
    <property type="match status" value="1"/>
</dbReference>
<feature type="domain" description="Alphavirus-like MT" evidence="19">
    <location>
        <begin position="51"/>
        <end position="351"/>
    </location>
</feature>
<feature type="domain" description="(+)RNA virus helicase C-terminal" evidence="18">
    <location>
        <begin position="743"/>
        <end position="976"/>
    </location>
</feature>
<dbReference type="InterPro" id="IPR027351">
    <property type="entry name" value="(+)RNA_virus_helicase_core_dom"/>
</dbReference>
<feature type="region of interest" description="Disordered" evidence="16">
    <location>
        <begin position="542"/>
        <end position="584"/>
    </location>
</feature>
<dbReference type="GO" id="GO:0008174">
    <property type="term" value="F:mRNA methyltransferase activity"/>
    <property type="evidence" value="ECO:0007669"/>
    <property type="project" value="InterPro"/>
</dbReference>
<keyword evidence="9" id="KW-0347">Helicase</keyword>
<reference evidence="20" key="1">
    <citation type="submission" date="2020-07" db="EMBL/GenBank/DDBJ databases">
        <authorList>
            <person name="Jones R."/>
            <person name="Boonham N."/>
            <person name="Fox A."/>
            <person name="Adams I.P."/>
        </authorList>
    </citation>
    <scope>NUCLEOTIDE SEQUENCE</scope>
    <source>
        <strain evidence="20">B</strain>
    </source>
</reference>
<evidence type="ECO:0000256" key="2">
    <source>
        <dbReference type="ARBA" id="ARBA00012552"/>
    </source>
</evidence>
<keyword evidence="12" id="KW-0511">Multifunctional enzyme</keyword>
<dbReference type="GO" id="GO:0016787">
    <property type="term" value="F:hydrolase activity"/>
    <property type="evidence" value="ECO:0007669"/>
    <property type="project" value="UniProtKB-KW"/>
</dbReference>
<evidence type="ECO:0000256" key="9">
    <source>
        <dbReference type="ARBA" id="ARBA00022806"/>
    </source>
</evidence>
<dbReference type="Pfam" id="PF01443">
    <property type="entry name" value="Viral_helicase1"/>
    <property type="match status" value="1"/>
</dbReference>
<dbReference type="FunFam" id="3.40.50.300:FF:001668">
    <property type="entry name" value="Non-structural polyprotein pORF1"/>
    <property type="match status" value="1"/>
</dbReference>
<reference evidence="20" key="2">
    <citation type="journal article" name="Viruses">
        <title>The Phylogeography of Potato Virus X Shows the Fingerprints of Its Human Vector.</title>
        <authorList>
            <person name="Fuentes S."/>
            <person name="Gibbs A.J."/>
            <person name="Hajizadeh M."/>
            <person name="Perez A."/>
            <person name="Adams I.P."/>
            <person name="Fribourg C.E."/>
            <person name="Kreuze J."/>
            <person name="Fox A."/>
            <person name="Boonham N."/>
            <person name="Jones R.A.C."/>
        </authorList>
    </citation>
    <scope>NUCLEOTIDE SEQUENCE</scope>
    <source>
        <strain evidence="20">B</strain>
    </source>
</reference>
<keyword evidence="7" id="KW-0547">Nucleotide-binding</keyword>
<evidence type="ECO:0000256" key="11">
    <source>
        <dbReference type="ARBA" id="ARBA00022953"/>
    </source>
</evidence>
<keyword evidence="11" id="KW-0693">Viral RNA replication</keyword>
<keyword evidence="4" id="KW-0696">RNA-directed RNA polymerase</keyword>
<dbReference type="Pfam" id="PF01660">
    <property type="entry name" value="Vmethyltransf"/>
    <property type="match status" value="1"/>
</dbReference>
<dbReference type="GO" id="GO:0005524">
    <property type="term" value="F:ATP binding"/>
    <property type="evidence" value="ECO:0007669"/>
    <property type="project" value="UniProtKB-KW"/>
</dbReference>
<organismHost>
    <name type="scientific">Brassica campestris</name>
    <name type="common">Field mustard</name>
    <dbReference type="NCBI Taxonomy" id="3711"/>
</organismHost>
<evidence type="ECO:0000256" key="6">
    <source>
        <dbReference type="ARBA" id="ARBA00022695"/>
    </source>
</evidence>
<comment type="catalytic activity">
    <reaction evidence="15">
        <text>ATP + H2O = ADP + phosphate + H(+)</text>
        <dbReference type="Rhea" id="RHEA:13065"/>
        <dbReference type="ChEBI" id="CHEBI:15377"/>
        <dbReference type="ChEBI" id="CHEBI:15378"/>
        <dbReference type="ChEBI" id="CHEBI:30616"/>
        <dbReference type="ChEBI" id="CHEBI:43474"/>
        <dbReference type="ChEBI" id="CHEBI:456216"/>
        <dbReference type="EC" id="3.6.4.13"/>
    </reaction>
</comment>
<feature type="region of interest" description="Disordered" evidence="16">
    <location>
        <begin position="489"/>
        <end position="516"/>
    </location>
</feature>
<dbReference type="SUPFAM" id="SSF52540">
    <property type="entry name" value="P-loop containing nucleoside triphosphate hydrolases"/>
    <property type="match status" value="2"/>
</dbReference>
<dbReference type="InterPro" id="IPR001788">
    <property type="entry name" value="RNA-dep_RNA_pol_alsuvir"/>
</dbReference>
<evidence type="ECO:0000256" key="3">
    <source>
        <dbReference type="ARBA" id="ARBA00018318"/>
    </source>
</evidence>
<dbReference type="GO" id="GO:0006351">
    <property type="term" value="P:DNA-templated transcription"/>
    <property type="evidence" value="ECO:0007669"/>
    <property type="project" value="InterPro"/>
</dbReference>
<dbReference type="GO" id="GO:0003724">
    <property type="term" value="F:RNA helicase activity"/>
    <property type="evidence" value="ECO:0007669"/>
    <property type="project" value="UniProtKB-EC"/>
</dbReference>
<evidence type="ECO:0000256" key="7">
    <source>
        <dbReference type="ARBA" id="ARBA00022741"/>
    </source>
</evidence>
<keyword evidence="6" id="KW-0548">Nucleotidyltransferase</keyword>
<evidence type="ECO:0000313" key="20">
    <source>
        <dbReference type="EMBL" id="QTW21074.1"/>
    </source>
</evidence>
<evidence type="ECO:0000259" key="19">
    <source>
        <dbReference type="Pfam" id="PF01660"/>
    </source>
</evidence>
<dbReference type="GO" id="GO:0006396">
    <property type="term" value="P:RNA processing"/>
    <property type="evidence" value="ECO:0007669"/>
    <property type="project" value="InterPro"/>
</dbReference>
<dbReference type="Gene3D" id="3.40.50.300">
    <property type="entry name" value="P-loop containing nucleotide triphosphate hydrolases"/>
    <property type="match status" value="1"/>
</dbReference>
<comment type="function">
    <text evidence="13">RNA replication. The central part of this protein possibly functions as an ATP-binding helicase.</text>
</comment>
<protein>
    <recommendedName>
        <fullName evidence="3">RNA replication protein</fullName>
        <ecNumber evidence="1">2.7.7.48</ecNumber>
        <ecNumber evidence="2">3.6.4.13</ecNumber>
    </recommendedName>
    <alternativeName>
        <fullName evidence="14">ORF1 protein</fullName>
    </alternativeName>
</protein>
<dbReference type="CDD" id="cd23246">
    <property type="entry name" value="Alphaflexiviridae_RdRp"/>
    <property type="match status" value="1"/>
</dbReference>
<evidence type="ECO:0000256" key="5">
    <source>
        <dbReference type="ARBA" id="ARBA00022679"/>
    </source>
</evidence>
<feature type="compositionally biased region" description="Basic and acidic residues" evidence="16">
    <location>
        <begin position="542"/>
        <end position="561"/>
    </location>
</feature>
<organism evidence="20">
    <name type="scientific">Potato virus X</name>
    <name type="common">PVX</name>
    <dbReference type="NCBI Taxonomy" id="12183"/>
    <lineage>
        <taxon>Viruses</taxon>
        <taxon>Riboviria</taxon>
        <taxon>Orthornavirae</taxon>
        <taxon>Kitrinoviricota</taxon>
        <taxon>Alsuviricetes</taxon>
        <taxon>Tymovirales</taxon>
        <taxon>Alphaflexiviridae</taxon>
        <taxon>Potexvirus</taxon>
        <taxon>Potexvirus ecspotati</taxon>
    </lineage>
</organism>
<dbReference type="SUPFAM" id="SSF56672">
    <property type="entry name" value="DNA/RNA polymerases"/>
    <property type="match status" value="1"/>
</dbReference>
<evidence type="ECO:0000256" key="16">
    <source>
        <dbReference type="SAM" id="MobiDB-lite"/>
    </source>
</evidence>
<keyword evidence="8" id="KW-0378">Hydrolase</keyword>
<dbReference type="InterPro" id="IPR027417">
    <property type="entry name" value="P-loop_NTPase"/>
</dbReference>
<evidence type="ECO:0000256" key="13">
    <source>
        <dbReference type="ARBA" id="ARBA00025585"/>
    </source>
</evidence>
<dbReference type="EMBL" id="MT708140">
    <property type="protein sequence ID" value="QTW21074.1"/>
    <property type="molecule type" value="Genomic_RNA"/>
</dbReference>
<dbReference type="EC" id="2.7.7.48" evidence="1"/>
<evidence type="ECO:0000259" key="17">
    <source>
        <dbReference type="Pfam" id="PF00978"/>
    </source>
</evidence>
<dbReference type="InterPro" id="IPR043502">
    <property type="entry name" value="DNA/RNA_pol_sf"/>
</dbReference>
<feature type="compositionally biased region" description="Basic and acidic residues" evidence="16">
    <location>
        <begin position="489"/>
        <end position="509"/>
    </location>
</feature>
<dbReference type="GO" id="GO:0003968">
    <property type="term" value="F:RNA-directed RNA polymerase activity"/>
    <property type="evidence" value="ECO:0007669"/>
    <property type="project" value="UniProtKB-KW"/>
</dbReference>
<evidence type="ECO:0000256" key="12">
    <source>
        <dbReference type="ARBA" id="ARBA00023268"/>
    </source>
</evidence>
<feature type="domain" description="RNA-dependent RNA polymerase alsuviricetes" evidence="17">
    <location>
        <begin position="1144"/>
        <end position="1409"/>
    </location>
</feature>
<keyword evidence="10" id="KW-0067">ATP-binding</keyword>
<evidence type="ECO:0000256" key="15">
    <source>
        <dbReference type="ARBA" id="ARBA00047984"/>
    </source>
</evidence>
<dbReference type="GO" id="GO:0003723">
    <property type="term" value="F:RNA binding"/>
    <property type="evidence" value="ECO:0007669"/>
    <property type="project" value="InterPro"/>
</dbReference>
<evidence type="ECO:0000256" key="1">
    <source>
        <dbReference type="ARBA" id="ARBA00012494"/>
    </source>
</evidence>
<organismHost>
    <name type="scientific">Solanum tuberosum</name>
    <name type="common">Potato</name>
    <dbReference type="NCBI Taxonomy" id="4113"/>
</organismHost>
<evidence type="ECO:0000259" key="18">
    <source>
        <dbReference type="Pfam" id="PF01443"/>
    </source>
</evidence>
<evidence type="ECO:0000256" key="4">
    <source>
        <dbReference type="ARBA" id="ARBA00022484"/>
    </source>
</evidence>
<dbReference type="GO" id="GO:0016556">
    <property type="term" value="P:mRNA modification"/>
    <property type="evidence" value="ECO:0007669"/>
    <property type="project" value="InterPro"/>
</dbReference>
<evidence type="ECO:0000256" key="10">
    <source>
        <dbReference type="ARBA" id="ARBA00022840"/>
    </source>
</evidence>
<evidence type="ECO:0000256" key="14">
    <source>
        <dbReference type="ARBA" id="ARBA00042213"/>
    </source>
</evidence>
<evidence type="ECO:0000256" key="8">
    <source>
        <dbReference type="ARBA" id="ARBA00022801"/>
    </source>
</evidence>
<keyword evidence="5" id="KW-0808">Transferase</keyword>
<sequence>MIHTHLQKEVYQMAKVREVYQSFTDSTTKTLIQDEAYRNMRPIMEKHKLSNPYAQTIEAANDLEGFGIATNPYSIELHTHAAAKTIENKLLEVLGSILPQEPVTFMFLKPRKLNFMRRNPRIKDIFHNVAIEPRDIARYPKETIINKLTEIKTDTAYISDTLHFLDPSYIVETFQNCPKLQTLYATLVLPVEAAFKMESTHPNIYSLKYFGDGFQYIPGNHGGGAYHHEFSHLQWLKVGKIKWRDPESGLFGHLNYSPEQVDTHTVTVQLQESFAANHLYCIRRGNMSTPEVRTFGQPDRYVLPPQIFLPKVHNCKKPILKKTMMQLFLYVRTVKVAKNCDIFAKVRQLIKSTDLDKFSAVELVYLVSYMEFLAALQATTCFSDTLSGGLLTKTLAPVRAWIQEKKMQLCGLEDYAKLVKAVDWRPVDFSFKVETWDFRFHPLGLWKAFRPKELSDTEEMDNFFDDGDLLDCFTRMPAYAANAEEDLAGMKKSDGSEEAVAPREPEGDNKQYSNPAETFLEKLTRKHSREVRSRAAKKAKRLAEIQESMSKDQVEGEEREAPGMGMPPSNAELPGTSGGAAGSTFPTMKALPPRWEDASFTDSTTSNPKDTTLTENMVEEITQKVVDGLPWKHWLPQLNAVGFQALEIQRDRDGTMIMPITEMVSGLEKEDFPEGTPEALARELKAMNRSPVTIPLDLLRARDYGSDVKNKRIGAITRTQAASWGEYLTGKIESLPERKVAACVIHGAGGSGKSHAIQKALREIGKGSDITVVLPTNELRLDWSKKVPNTEPYMFKTYEKALIGGTGSIVIFDDYSKLPPGYIEALVCFATKIKLIILTGDSRQSVYHETSDDASIRHLGPATEVFAKYCRYYLNATHRNKKDLANMLGVYSERTGTTEIGMSSEFLDGVPTLVPSDEKRRLYMGTGRSDTFTYAGCQGLTKPKVQIVLDHNTQVCSANVMYTALSRATDRIHFVNTSANSSAFWEKLDSTPYLKTFLSVVREQALKEYEPVEVGPPKEPEPQTHMCVENEESVLEEYKEELLEKFDRELHSEAHGHSNCVQTEDTTVQLFSHQQAKDETLLWATIDARLKTSNQESNFREFLSKRDIGDVLFLNYQRAMGLPKEPIPFSQEVWEACAHEVQSKYLSKSKCNLINGTIRQSPDFDENKIMVFLKSQWVTKVEKLGLPKIKPGQTIAAFYQQTVMLFGTMARYMRWFRQAFQPKEVFINCETTPEDMSAWALNNWNFSRPSLANDYTAFDQSQDGAMLQFEVLKAKHHCIPEEIIQAYIDIKTNAQIFLGTLSIMRLTGEGPTFDANTECNIAFTHTKFEIPAGTAQVYAGDDSALDCVPEIKQSFHRLEDKLLLKSKPVITQQRKGSWPEFCGWLITPKGVMKDPIKLHVSLKLAEAKGELKKCQDSYEIDLSYAYDHKDSLHDLFDEKQCQAHTLTCRTLIKSGRGTVSLPRLRNFL</sequence>
<dbReference type="EC" id="3.6.4.13" evidence="2"/>